<reference evidence="19 20" key="1">
    <citation type="submission" date="2016-10" db="EMBL/GenBank/DDBJ databases">
        <authorList>
            <person name="de Groot N.N."/>
        </authorList>
    </citation>
    <scope>NUCLEOTIDE SEQUENCE [LARGE SCALE GENOMIC DNA]</scope>
    <source>
        <strain evidence="19 20">DSM 29340</strain>
    </source>
</reference>
<evidence type="ECO:0000313" key="19">
    <source>
        <dbReference type="EMBL" id="SEK05307.1"/>
    </source>
</evidence>
<evidence type="ECO:0000256" key="2">
    <source>
        <dbReference type="ARBA" id="ARBA00022722"/>
    </source>
</evidence>
<evidence type="ECO:0000256" key="16">
    <source>
        <dbReference type="PROSITE-ProRule" id="PRU00560"/>
    </source>
</evidence>
<evidence type="ECO:0000313" key="20">
    <source>
        <dbReference type="Proteomes" id="UP000199379"/>
    </source>
</evidence>
<dbReference type="InterPro" id="IPR014016">
    <property type="entry name" value="UvrD-like_ATP-bd"/>
</dbReference>
<evidence type="ECO:0000256" key="12">
    <source>
        <dbReference type="ARBA" id="ARBA00034617"/>
    </source>
</evidence>
<dbReference type="Proteomes" id="UP000199379">
    <property type="component" value="Unassembled WGS sequence"/>
</dbReference>
<evidence type="ECO:0000259" key="17">
    <source>
        <dbReference type="PROSITE" id="PS51198"/>
    </source>
</evidence>
<dbReference type="PANTHER" id="PTHR11070">
    <property type="entry name" value="UVRD / RECB / PCRA DNA HELICASE FAMILY MEMBER"/>
    <property type="match status" value="1"/>
</dbReference>
<keyword evidence="8 16" id="KW-0067">ATP-binding</keyword>
<keyword evidence="4" id="KW-0227">DNA damage</keyword>
<evidence type="ECO:0000259" key="18">
    <source>
        <dbReference type="PROSITE" id="PS51217"/>
    </source>
</evidence>
<comment type="similarity">
    <text evidence="1">Belongs to the helicase family. UvrD subfamily.</text>
</comment>
<dbReference type="InterPro" id="IPR014017">
    <property type="entry name" value="DNA_helicase_UvrD-like_C"/>
</dbReference>
<dbReference type="Gene3D" id="3.40.50.300">
    <property type="entry name" value="P-loop containing nucleotide triphosphate hydrolases"/>
    <property type="match status" value="4"/>
</dbReference>
<name>A0A1H7DWV5_9RHOB</name>
<evidence type="ECO:0000256" key="9">
    <source>
        <dbReference type="ARBA" id="ARBA00023125"/>
    </source>
</evidence>
<keyword evidence="2" id="KW-0540">Nuclease</keyword>
<evidence type="ECO:0000256" key="15">
    <source>
        <dbReference type="ARBA" id="ARBA00048988"/>
    </source>
</evidence>
<comment type="catalytic activity">
    <reaction evidence="15">
        <text>ATP + H2O = ADP + phosphate + H(+)</text>
        <dbReference type="Rhea" id="RHEA:13065"/>
        <dbReference type="ChEBI" id="CHEBI:15377"/>
        <dbReference type="ChEBI" id="CHEBI:15378"/>
        <dbReference type="ChEBI" id="CHEBI:30616"/>
        <dbReference type="ChEBI" id="CHEBI:43474"/>
        <dbReference type="ChEBI" id="CHEBI:456216"/>
        <dbReference type="EC" id="5.6.2.4"/>
    </reaction>
</comment>
<dbReference type="Pfam" id="PF00580">
    <property type="entry name" value="UvrD-helicase"/>
    <property type="match status" value="1"/>
</dbReference>
<comment type="catalytic activity">
    <reaction evidence="12">
        <text>Couples ATP hydrolysis with the unwinding of duplex DNA by translocating in the 3'-5' direction.</text>
        <dbReference type="EC" id="5.6.2.4"/>
    </reaction>
</comment>
<dbReference type="AlphaFoldDB" id="A0A1H7DWV5"/>
<dbReference type="GO" id="GO:0005524">
    <property type="term" value="F:ATP binding"/>
    <property type="evidence" value="ECO:0007669"/>
    <property type="project" value="UniProtKB-UniRule"/>
</dbReference>
<evidence type="ECO:0000256" key="1">
    <source>
        <dbReference type="ARBA" id="ARBA00009922"/>
    </source>
</evidence>
<dbReference type="Pfam" id="PF13361">
    <property type="entry name" value="UvrD_C"/>
    <property type="match status" value="1"/>
</dbReference>
<evidence type="ECO:0000256" key="8">
    <source>
        <dbReference type="ARBA" id="ARBA00022840"/>
    </source>
</evidence>
<dbReference type="GO" id="GO:0003677">
    <property type="term" value="F:DNA binding"/>
    <property type="evidence" value="ECO:0007669"/>
    <property type="project" value="UniProtKB-KW"/>
</dbReference>
<dbReference type="OrthoDB" id="9810135at2"/>
<keyword evidence="7 19" id="KW-0269">Exonuclease</keyword>
<evidence type="ECO:0000256" key="14">
    <source>
        <dbReference type="ARBA" id="ARBA00034923"/>
    </source>
</evidence>
<dbReference type="STRING" id="1227549.SAMN05444007_11443"/>
<feature type="domain" description="UvrD-like helicase ATP-binding" evidence="17">
    <location>
        <begin position="1"/>
        <end position="417"/>
    </location>
</feature>
<keyword evidence="3 16" id="KW-0547">Nucleotide-binding</keyword>
<dbReference type="Pfam" id="PF12705">
    <property type="entry name" value="PDDEXK_1"/>
    <property type="match status" value="1"/>
</dbReference>
<dbReference type="PROSITE" id="PS51217">
    <property type="entry name" value="UVRD_HELICASE_CTER"/>
    <property type="match status" value="1"/>
</dbReference>
<keyword evidence="20" id="KW-1185">Reference proteome</keyword>
<feature type="binding site" evidence="16">
    <location>
        <begin position="9"/>
        <end position="16"/>
    </location>
    <ligand>
        <name>ATP</name>
        <dbReference type="ChEBI" id="CHEBI:30616"/>
    </ligand>
</feature>
<keyword evidence="9" id="KW-0238">DNA-binding</keyword>
<evidence type="ECO:0000256" key="13">
    <source>
        <dbReference type="ARBA" id="ARBA00034808"/>
    </source>
</evidence>
<evidence type="ECO:0000256" key="7">
    <source>
        <dbReference type="ARBA" id="ARBA00022839"/>
    </source>
</evidence>
<dbReference type="PROSITE" id="PS51198">
    <property type="entry name" value="UVRD_HELICASE_ATP_BIND"/>
    <property type="match status" value="1"/>
</dbReference>
<keyword evidence="10" id="KW-0234">DNA repair</keyword>
<dbReference type="SUPFAM" id="SSF52540">
    <property type="entry name" value="P-loop containing nucleoside triphosphate hydrolases"/>
    <property type="match status" value="1"/>
</dbReference>
<proteinExistence type="inferred from homology"/>
<dbReference type="Gene3D" id="1.10.10.160">
    <property type="match status" value="1"/>
</dbReference>
<evidence type="ECO:0000256" key="3">
    <source>
        <dbReference type="ARBA" id="ARBA00022741"/>
    </source>
</evidence>
<evidence type="ECO:0000256" key="10">
    <source>
        <dbReference type="ARBA" id="ARBA00023204"/>
    </source>
</evidence>
<dbReference type="InterPro" id="IPR013986">
    <property type="entry name" value="DExx_box_DNA_helicase_dom_sf"/>
</dbReference>
<keyword evidence="11" id="KW-0413">Isomerase</keyword>
<dbReference type="EC" id="5.6.2.4" evidence="13"/>
<gene>
    <name evidence="19" type="ORF">SAMN05444007_11443</name>
</gene>
<dbReference type="PANTHER" id="PTHR11070:SF2">
    <property type="entry name" value="ATP-DEPENDENT DNA HELICASE SRS2"/>
    <property type="match status" value="1"/>
</dbReference>
<keyword evidence="5 16" id="KW-0378">Hydrolase</keyword>
<sequence>MTDLSLVPAGAGAGKTYHIQKTLGEWVETGEVSPGRILAVTFTEAAAAEMRDRVRGELMARGRLEDALEIDRAYMGTIHALGQRLLTEHAFAAGRSPESRLLSEPERDLLIRLEMTRCTALHPLMRDLGRFGYAWDFATGASAEDNFRADVLRTVDLIRGLGARGQSPDILEPALDALAEGYGAVAPDGATLTASLQRAVQDLLEAFPDSLGPLFDGNGSAVKSFSDNHRDLRLAARDGVLARDWTLWQKLRDLRQSKRGAPTPEGYDDLAAVVMEVANALPRHPGPLADAQAHLSALVTGAQEVLEAYEEAKRKAGLIDYADMIAEAETLLRACPDILQAVLGEIDCVVIDEFQDTNPVQFALLWRLARGAKRALIVGDTKQSIMGFQGADPRLTEALQAAHPETVTPLYRNWRSDPRIMAMVNTLGPTLFDNYNPLAPQRAETGETALEVLDLPKGRKDTTAECIANRVADILKAETPVYDKALKTMRPARPSDVAVLTYTHQKASAAAAALEAHGLPVRIQQDGWLSSLAMRAARAALAFAADPEDSHAALTWLTLGPPRVPLEDALHNAVDGVLGAHVSLAPLHALNDGIATRPVGETLADVMRVTSLRDWAAGLAQPAQALADLARLEGEAQEFDIMAHDLRAAAGFHGAGVQVFLGWIASQTARDWDRHPDPDGWSSSGIEICTWHAAKGREWPITVVAGLDQKIAERPGTLRAEFDGFDDLDNVLDHAGLGYLPDFAAPESQEPFTEARRPEDERDAARKLYVALTRARDRLILVMPREKSKPRDTAERMVDLLRDRAGFETADCTLTVVSQPFASRVAEGIPDEPVSSGAASAETHTRFGKARSPLATKRTPWRRSPSTLAEPEPAHAVLLETVRLAEGVTETSTGSATERGTAWHLAFRVLAARPDLTDRISAATGLPGHAITQIAAQAQALTSWLADRGYDRLHFELPLQETALDGSETNAILDCLAEGPQGLMIVDHKSGTCPDPTERFATYQPQLAAYAAMVRRRWPDKPLQGVAIHWMSEGTLSVATAPIMEPA</sequence>
<evidence type="ECO:0000256" key="5">
    <source>
        <dbReference type="ARBA" id="ARBA00022801"/>
    </source>
</evidence>
<dbReference type="GO" id="GO:0000725">
    <property type="term" value="P:recombinational repair"/>
    <property type="evidence" value="ECO:0007669"/>
    <property type="project" value="TreeGrafter"/>
</dbReference>
<keyword evidence="6 16" id="KW-0347">Helicase</keyword>
<organism evidence="19 20">
    <name type="scientific">Cribrihabitans marinus</name>
    <dbReference type="NCBI Taxonomy" id="1227549"/>
    <lineage>
        <taxon>Bacteria</taxon>
        <taxon>Pseudomonadati</taxon>
        <taxon>Pseudomonadota</taxon>
        <taxon>Alphaproteobacteria</taxon>
        <taxon>Rhodobacterales</taxon>
        <taxon>Paracoccaceae</taxon>
        <taxon>Cribrihabitans</taxon>
    </lineage>
</organism>
<dbReference type="InterPro" id="IPR038726">
    <property type="entry name" value="PDDEXK_AddAB-type"/>
</dbReference>
<dbReference type="GO" id="GO:0004527">
    <property type="term" value="F:exonuclease activity"/>
    <property type="evidence" value="ECO:0007669"/>
    <property type="project" value="UniProtKB-KW"/>
</dbReference>
<dbReference type="RefSeq" id="WP_092370912.1">
    <property type="nucleotide sequence ID" value="NZ_BMGV01000013.1"/>
</dbReference>
<dbReference type="InterPro" id="IPR000212">
    <property type="entry name" value="DNA_helicase_UvrD/REP"/>
</dbReference>
<evidence type="ECO:0000256" key="6">
    <source>
        <dbReference type="ARBA" id="ARBA00022806"/>
    </source>
</evidence>
<evidence type="ECO:0000256" key="4">
    <source>
        <dbReference type="ARBA" id="ARBA00022763"/>
    </source>
</evidence>
<dbReference type="InterPro" id="IPR011604">
    <property type="entry name" value="PDDEXK-like_dom_sf"/>
</dbReference>
<protein>
    <recommendedName>
        <fullName evidence="13">DNA 3'-5' helicase</fullName>
        <ecNumber evidence="13">5.6.2.4</ecNumber>
    </recommendedName>
    <alternativeName>
        <fullName evidence="14">DNA 3'-5' helicase II</fullName>
    </alternativeName>
</protein>
<dbReference type="InterPro" id="IPR027417">
    <property type="entry name" value="P-loop_NTPase"/>
</dbReference>
<accession>A0A1H7DWV5</accession>
<dbReference type="EMBL" id="FNYD01000014">
    <property type="protein sequence ID" value="SEK05307.1"/>
    <property type="molecule type" value="Genomic_DNA"/>
</dbReference>
<feature type="domain" description="UvrD-like helicase C-terminal" evidence="18">
    <location>
        <begin position="418"/>
        <end position="696"/>
    </location>
</feature>
<evidence type="ECO:0000256" key="11">
    <source>
        <dbReference type="ARBA" id="ARBA00023235"/>
    </source>
</evidence>
<dbReference type="GO" id="GO:0043138">
    <property type="term" value="F:3'-5' DNA helicase activity"/>
    <property type="evidence" value="ECO:0007669"/>
    <property type="project" value="UniProtKB-EC"/>
</dbReference>
<dbReference type="Gene3D" id="3.90.320.10">
    <property type="match status" value="1"/>
</dbReference>